<dbReference type="InterPro" id="IPR052173">
    <property type="entry name" value="Beta-lactam_resp_regulator"/>
</dbReference>
<accession>A0A1I6KZM7</accession>
<evidence type="ECO:0000256" key="1">
    <source>
        <dbReference type="SAM" id="Coils"/>
    </source>
</evidence>
<keyword evidence="2" id="KW-0812">Transmembrane</keyword>
<evidence type="ECO:0000259" key="3">
    <source>
        <dbReference type="Pfam" id="PF05569"/>
    </source>
</evidence>
<dbReference type="AlphaFoldDB" id="A0A1I6KZM7"/>
<dbReference type="PANTHER" id="PTHR34978">
    <property type="entry name" value="POSSIBLE SENSOR-TRANSDUCER PROTEIN BLAR"/>
    <property type="match status" value="1"/>
</dbReference>
<protein>
    <submittedName>
        <fullName evidence="4">Signal transducer regulating beta-lactamase production, contains metallopeptidase domain</fullName>
    </submittedName>
</protein>
<reference evidence="4 5" key="1">
    <citation type="submission" date="2016-10" db="EMBL/GenBank/DDBJ databases">
        <authorList>
            <person name="de Groot N.N."/>
        </authorList>
    </citation>
    <scope>NUCLEOTIDE SEQUENCE [LARGE SCALE GENOMIC DNA]</scope>
    <source>
        <strain evidence="4 5">S5-249</strain>
    </source>
</reference>
<evidence type="ECO:0000313" key="5">
    <source>
        <dbReference type="Proteomes" id="UP000198824"/>
    </source>
</evidence>
<feature type="transmembrane region" description="Helical" evidence="2">
    <location>
        <begin position="34"/>
        <end position="53"/>
    </location>
</feature>
<keyword evidence="5" id="KW-1185">Reference proteome</keyword>
<feature type="coiled-coil region" evidence="1">
    <location>
        <begin position="414"/>
        <end position="518"/>
    </location>
</feature>
<dbReference type="EMBL" id="FOZG01000002">
    <property type="protein sequence ID" value="SFR96380.1"/>
    <property type="molecule type" value="Genomic_DNA"/>
</dbReference>
<name>A0A1I6KZM7_9SPHN</name>
<keyword evidence="2" id="KW-1133">Transmembrane helix</keyword>
<dbReference type="PANTHER" id="PTHR34978:SF3">
    <property type="entry name" value="SLR0241 PROTEIN"/>
    <property type="match status" value="1"/>
</dbReference>
<feature type="domain" description="Peptidase M56" evidence="3">
    <location>
        <begin position="10"/>
        <end position="271"/>
    </location>
</feature>
<gene>
    <name evidence="4" type="ORF">SAMN05192580_1990</name>
</gene>
<dbReference type="CDD" id="cd06503">
    <property type="entry name" value="ATP-synt_Fo_b"/>
    <property type="match status" value="1"/>
</dbReference>
<dbReference type="RefSeq" id="WP_093314152.1">
    <property type="nucleotide sequence ID" value="NZ_FOZG01000002.1"/>
</dbReference>
<dbReference type="STRING" id="1166337.SAMN05192580_1990"/>
<dbReference type="OrthoDB" id="1628901at2"/>
<feature type="transmembrane region" description="Helical" evidence="2">
    <location>
        <begin position="6"/>
        <end position="22"/>
    </location>
</feature>
<dbReference type="Proteomes" id="UP000198824">
    <property type="component" value="Unassembled WGS sequence"/>
</dbReference>
<proteinExistence type="predicted"/>
<sequence>MIGWLVSTLAASTALMLLVLAIRRPVARRFGPRAAYALWLLPALRMVLPPLPASVTPVAPQLPANLDLAALLAAVPASPSPTAAPATSWLASLDWLAIAAGVWLGIAAIRFALPFVAYRRFMRGALAGGRLLARERGVAVHLSSRLAGPLAAGVIARRIVLPRDFHNRFTAQEQQLALAHETAHHARGDTVANMVGLAVLALHWWNPVAHMAWRAFRADQELACDAIVLNGADADARHAYGSALVKAAFGGTPVAACGLGRVAELKTRLRALAQEKQASRAGTWLAAALVVGGLAGTASGGAAAEKVRAFGEQVRHALPEVPAPPTPPAAPAIPATHAAPMPPVPPQVTVDGMPYVPAPHAGQLAPLAPLAPAAPLDMLAPPIPPVPPLPPIAIDGRALNEALAASQVTRSEALREAALARGEALREAAEARREAMQEAKAARREALQAAVEARAEAQQQLREAMRQARAQADECRDSGAAAREECDREVQAEVRRAMAEAQRDIARAHAEMERDMARAMAEMGRR</sequence>
<keyword evidence="2" id="KW-0472">Membrane</keyword>
<organism evidence="4 5">
    <name type="scientific">Sphingomonas jatrophae</name>
    <dbReference type="NCBI Taxonomy" id="1166337"/>
    <lineage>
        <taxon>Bacteria</taxon>
        <taxon>Pseudomonadati</taxon>
        <taxon>Pseudomonadota</taxon>
        <taxon>Alphaproteobacteria</taxon>
        <taxon>Sphingomonadales</taxon>
        <taxon>Sphingomonadaceae</taxon>
        <taxon>Sphingomonas</taxon>
    </lineage>
</organism>
<dbReference type="CDD" id="cd07341">
    <property type="entry name" value="M56_BlaR1_MecR1_like"/>
    <property type="match status" value="1"/>
</dbReference>
<keyword evidence="1" id="KW-0175">Coiled coil</keyword>
<evidence type="ECO:0000313" key="4">
    <source>
        <dbReference type="EMBL" id="SFR96380.1"/>
    </source>
</evidence>
<evidence type="ECO:0000256" key="2">
    <source>
        <dbReference type="SAM" id="Phobius"/>
    </source>
</evidence>
<feature type="transmembrane region" description="Helical" evidence="2">
    <location>
        <begin position="95"/>
        <end position="113"/>
    </location>
</feature>
<dbReference type="InterPro" id="IPR008756">
    <property type="entry name" value="Peptidase_M56"/>
</dbReference>
<dbReference type="Pfam" id="PF05569">
    <property type="entry name" value="Peptidase_M56"/>
    <property type="match status" value="1"/>
</dbReference>